<dbReference type="Pfam" id="PF00732">
    <property type="entry name" value="GMC_oxred_N"/>
    <property type="match status" value="1"/>
</dbReference>
<feature type="binding site" evidence="5">
    <location>
        <position position="231"/>
    </location>
    <ligand>
        <name>FAD</name>
        <dbReference type="ChEBI" id="CHEBI:57692"/>
    </ligand>
</feature>
<dbReference type="Pfam" id="PF05199">
    <property type="entry name" value="GMC_oxred_C"/>
    <property type="match status" value="1"/>
</dbReference>
<dbReference type="Gene3D" id="3.50.50.60">
    <property type="entry name" value="FAD/NAD(P)-binding domain"/>
    <property type="match status" value="1"/>
</dbReference>
<feature type="domain" description="Glucose-methanol-choline oxidoreductase N-terminal" evidence="7">
    <location>
        <begin position="92"/>
        <end position="115"/>
    </location>
</feature>
<dbReference type="InterPro" id="IPR000172">
    <property type="entry name" value="GMC_OxRdtase_N"/>
</dbReference>
<evidence type="ECO:0000259" key="7">
    <source>
        <dbReference type="PROSITE" id="PS00623"/>
    </source>
</evidence>
<evidence type="ECO:0000256" key="1">
    <source>
        <dbReference type="ARBA" id="ARBA00001974"/>
    </source>
</evidence>
<dbReference type="EC" id="1.1.-.-" evidence="9"/>
<evidence type="ECO:0000256" key="6">
    <source>
        <dbReference type="RuleBase" id="RU003968"/>
    </source>
</evidence>
<accession>A0A098BK41</accession>
<dbReference type="SUPFAM" id="SSF54373">
    <property type="entry name" value="FAD-linked reductases, C-terminal domain"/>
    <property type="match status" value="1"/>
</dbReference>
<keyword evidence="4 5" id="KW-0274">FAD</keyword>
<dbReference type="eggNOG" id="COG2303">
    <property type="taxonomic scope" value="Bacteria"/>
</dbReference>
<dbReference type="PROSITE" id="PS00624">
    <property type="entry name" value="GMC_OXRED_2"/>
    <property type="match status" value="1"/>
</dbReference>
<comment type="cofactor">
    <cofactor evidence="1 5">
        <name>FAD</name>
        <dbReference type="ChEBI" id="CHEBI:57692"/>
    </cofactor>
</comment>
<dbReference type="GO" id="GO:0050660">
    <property type="term" value="F:flavin adenine dinucleotide binding"/>
    <property type="evidence" value="ECO:0007669"/>
    <property type="project" value="InterPro"/>
</dbReference>
<dbReference type="PANTHER" id="PTHR11552:SF147">
    <property type="entry name" value="CHOLINE DEHYDROGENASE, MITOCHONDRIAL"/>
    <property type="match status" value="1"/>
</dbReference>
<evidence type="ECO:0000259" key="8">
    <source>
        <dbReference type="PROSITE" id="PS00624"/>
    </source>
</evidence>
<evidence type="ECO:0000256" key="3">
    <source>
        <dbReference type="ARBA" id="ARBA00022630"/>
    </source>
</evidence>
<dbReference type="SUPFAM" id="SSF51905">
    <property type="entry name" value="FAD/NAD(P)-binding domain"/>
    <property type="match status" value="1"/>
</dbReference>
<dbReference type="InterPro" id="IPR007867">
    <property type="entry name" value="GMC_OxRtase_C"/>
</dbReference>
<organism evidence="9 10">
    <name type="scientific">Rhodococcus ruber</name>
    <dbReference type="NCBI Taxonomy" id="1830"/>
    <lineage>
        <taxon>Bacteria</taxon>
        <taxon>Bacillati</taxon>
        <taxon>Actinomycetota</taxon>
        <taxon>Actinomycetes</taxon>
        <taxon>Mycobacteriales</taxon>
        <taxon>Nocardiaceae</taxon>
        <taxon>Rhodococcus</taxon>
    </lineage>
</organism>
<dbReference type="PANTHER" id="PTHR11552">
    <property type="entry name" value="GLUCOSE-METHANOL-CHOLINE GMC OXIDOREDUCTASE"/>
    <property type="match status" value="1"/>
</dbReference>
<reference evidence="9 10" key="1">
    <citation type="journal article" date="2014" name="Genome Announc.">
        <title>Draft Genome Sequence of Propane- and Butane-Oxidizing Actinobacterium Rhodococcus ruber IEGM 231.</title>
        <authorList>
            <person name="Ivshina I.B."/>
            <person name="Kuyukina M.S."/>
            <person name="Krivoruchko A.V."/>
            <person name="Barbe V."/>
            <person name="Fischer C."/>
        </authorList>
    </citation>
    <scope>NUCLEOTIDE SEQUENCE [LARGE SCALE GENOMIC DNA]</scope>
</reference>
<comment type="similarity">
    <text evidence="2 6">Belongs to the GMC oxidoreductase family.</text>
</comment>
<name>A0A098BK41_9NOCA</name>
<evidence type="ECO:0000256" key="5">
    <source>
        <dbReference type="PIRSR" id="PIRSR000137-2"/>
    </source>
</evidence>
<dbReference type="InterPro" id="IPR012132">
    <property type="entry name" value="GMC_OxRdtase"/>
</dbReference>
<dbReference type="AlphaFoldDB" id="A0A098BK41"/>
<proteinExistence type="inferred from homology"/>
<dbReference type="InterPro" id="IPR023978">
    <property type="entry name" value="GMC_oxidoreductase_bact"/>
</dbReference>
<keyword evidence="3 6" id="KW-0285">Flavoprotein</keyword>
<evidence type="ECO:0000313" key="9">
    <source>
        <dbReference type="EMBL" id="CDZ89129.1"/>
    </source>
</evidence>
<gene>
    <name evidence="9" type="ORF">RHRU231_450296</name>
</gene>
<dbReference type="Proteomes" id="UP000042997">
    <property type="component" value="Unassembled WGS sequence"/>
</dbReference>
<sequence length="498" mass="52014">MSGVVAPVAAPAHADVVVVGGGSCGCVLAARLSEDPDRTVLLLEAGPGYRSIADIPSAVLDATVLPVGPDSPWTCAYPVRLTRRRPSVVARGRLLGGSGAVNGAYFVRARPDDFEAWPPSWSFDRVLPHFRATETDADAGTGVHRRWHGTSGPVPVARTPWERLHPVGAAFHDAALAAGHRRIADLNAPGPDGVGPVPLNIRDGMRVGPAHAYLLPALTRPNLTVRTGTRVRRVVLSGSRAVGVETEDGETVGAGHVVLAAGAIGSPQLLMLSGIGAGAELTRLGVTPRIELPGVGTGFTDHPEIAVPYRYRAPQPGPAPVLQVVLHTGNLEMRPYTAPFAASVPGSGVADPVLGVVLTRPRSRGTIRLDPADPTRPPLLDYRYLEDPGDRADLRDGVARAAHLLAAMPDVVDRTGVDPDAFDPGDAWLEQHLGTSLHLSGSCRMGTDEAAVVDDRCRVHATEGLSVVDTSVFPQVPGRGPHATAVMLAERVGTGAGL</sequence>
<evidence type="ECO:0000313" key="10">
    <source>
        <dbReference type="Proteomes" id="UP000042997"/>
    </source>
</evidence>
<evidence type="ECO:0000256" key="4">
    <source>
        <dbReference type="ARBA" id="ARBA00022827"/>
    </source>
</evidence>
<dbReference type="InterPro" id="IPR036188">
    <property type="entry name" value="FAD/NAD-bd_sf"/>
</dbReference>
<dbReference type="PROSITE" id="PS00623">
    <property type="entry name" value="GMC_OXRED_1"/>
    <property type="match status" value="1"/>
</dbReference>
<dbReference type="EMBL" id="CCSD01000056">
    <property type="protein sequence ID" value="CDZ89129.1"/>
    <property type="molecule type" value="Genomic_DNA"/>
</dbReference>
<dbReference type="Gene3D" id="3.30.410.40">
    <property type="match status" value="1"/>
</dbReference>
<dbReference type="GO" id="GO:0016614">
    <property type="term" value="F:oxidoreductase activity, acting on CH-OH group of donors"/>
    <property type="evidence" value="ECO:0007669"/>
    <property type="project" value="InterPro"/>
</dbReference>
<dbReference type="NCBIfam" id="TIGR03970">
    <property type="entry name" value="Rv0697"/>
    <property type="match status" value="1"/>
</dbReference>
<protein>
    <submittedName>
        <fullName evidence="9">Uncharacterized GMC-type oxidoreductase in thcA 5'region</fullName>
        <ecNumber evidence="9">1.1.-.-</ecNumber>
    </submittedName>
</protein>
<feature type="domain" description="Glucose-methanol-choline oxidoreductase N-terminal" evidence="8">
    <location>
        <begin position="262"/>
        <end position="276"/>
    </location>
</feature>
<keyword evidence="9" id="KW-0560">Oxidoreductase</keyword>
<dbReference type="PIRSF" id="PIRSF000137">
    <property type="entry name" value="Alcohol_oxidase"/>
    <property type="match status" value="1"/>
</dbReference>
<evidence type="ECO:0000256" key="2">
    <source>
        <dbReference type="ARBA" id="ARBA00010790"/>
    </source>
</evidence>